<keyword evidence="3 5" id="KW-1133">Transmembrane helix</keyword>
<dbReference type="Proteomes" id="UP001059672">
    <property type="component" value="Chromosome"/>
</dbReference>
<keyword evidence="9" id="KW-1185">Reference proteome</keyword>
<dbReference type="PANTHER" id="PTHR43394">
    <property type="entry name" value="ATP-DEPENDENT PERMEASE MDL1, MITOCHONDRIAL"/>
    <property type="match status" value="1"/>
</dbReference>
<gene>
    <name evidence="8" type="ORF">KDW96_02850</name>
</gene>
<evidence type="ECO:0000313" key="8">
    <source>
        <dbReference type="EMBL" id="UTW08283.1"/>
    </source>
</evidence>
<evidence type="ECO:0000256" key="3">
    <source>
        <dbReference type="ARBA" id="ARBA00022989"/>
    </source>
</evidence>
<reference evidence="8" key="1">
    <citation type="submission" date="2021-04" db="EMBL/GenBank/DDBJ databases">
        <title>Oceanospirillales bacteria with DddD are important DMSP degraders in coastal seawater.</title>
        <authorList>
            <person name="Liu J."/>
        </authorList>
    </citation>
    <scope>NUCLEOTIDE SEQUENCE</scope>
    <source>
        <strain evidence="8">D13-4</strain>
    </source>
</reference>
<feature type="domain" description="ABC transporter" evidence="6">
    <location>
        <begin position="317"/>
        <end position="547"/>
    </location>
</feature>
<dbReference type="InterPro" id="IPR011527">
    <property type="entry name" value="ABC1_TM_dom"/>
</dbReference>
<dbReference type="Gene3D" id="1.20.1560.10">
    <property type="entry name" value="ABC transporter type 1, transmembrane domain"/>
    <property type="match status" value="1"/>
</dbReference>
<feature type="transmembrane region" description="Helical" evidence="5">
    <location>
        <begin position="12"/>
        <end position="32"/>
    </location>
</feature>
<protein>
    <submittedName>
        <fullName evidence="8">ABC transporter ATP-binding protein</fullName>
    </submittedName>
</protein>
<evidence type="ECO:0000259" key="7">
    <source>
        <dbReference type="PROSITE" id="PS50929"/>
    </source>
</evidence>
<dbReference type="SUPFAM" id="SSF52540">
    <property type="entry name" value="P-loop containing nucleoside triphosphate hydrolases"/>
    <property type="match status" value="1"/>
</dbReference>
<dbReference type="PANTHER" id="PTHR43394:SF1">
    <property type="entry name" value="ATP-BINDING CASSETTE SUB-FAMILY B MEMBER 10, MITOCHONDRIAL"/>
    <property type="match status" value="1"/>
</dbReference>
<evidence type="ECO:0000256" key="2">
    <source>
        <dbReference type="ARBA" id="ARBA00022692"/>
    </source>
</evidence>
<keyword evidence="2 5" id="KW-0812">Transmembrane</keyword>
<dbReference type="Gene3D" id="3.40.50.300">
    <property type="entry name" value="P-loop containing nucleotide triphosphate hydrolases"/>
    <property type="match status" value="1"/>
</dbReference>
<dbReference type="InterPro" id="IPR027417">
    <property type="entry name" value="P-loop_NTPase"/>
</dbReference>
<dbReference type="InterPro" id="IPR036640">
    <property type="entry name" value="ABC1_TM_sf"/>
</dbReference>
<sequence>MAAVTDNRRWQGLVGLSLIGFAQSLSLLFFIIQIRRRIMAQEGPFLEALLLLVPLVLLLSAGRYLERTVAERIAQSYIHDVRTQIFDHFLRLPTAEALRVGRGTLLMRLTGDLSALRNWLVEGVARLTVLGVWLAVALIVLVLLDPLLVAVLGVLSLAAIPIYWLGGRYFYNASSNTRMHRSRLMNYMSQRIAAVALIQSMNQTAREERRFRRLSDDMHRWQLKRAKGGGLLRGGTEFISLSLVGLLALVGHNRVLSGQLSADQFVMVLIVALYMLPQLRRLGRVYEYWKQNQLARYKLQRFLRRAPLAEGGRRLKLPVGKAVSVTLSLSSEQRGELKLSAPAGARVILSGASGSGKSRLLRALAGIEPLPALTGSLDSTPLDGLAAAERQRRIVLISEPASLWETSIRANLTYGMRRGDQQDIEQAIDLCGLRSLAERLPGGLDSRLGAKGIQLSSAEEFKLMLARGLLRRPSLLLIDHPSVSSNSEIDELLGQVSEAFAGTLIVARTDGKRPAWATRFWTLTPPLLGVVPEASSSVRREGGGDSL</sequence>
<name>A0ABY5H9J3_9PSED</name>
<keyword evidence="8" id="KW-0067">ATP-binding</keyword>
<dbReference type="EMBL" id="CP073346">
    <property type="protein sequence ID" value="UTW08283.1"/>
    <property type="molecule type" value="Genomic_DNA"/>
</dbReference>
<dbReference type="PROSITE" id="PS50929">
    <property type="entry name" value="ABC_TM1F"/>
    <property type="match status" value="1"/>
</dbReference>
<organism evidence="8 9">
    <name type="scientific">Pseudomonas benzenivorans</name>
    <dbReference type="NCBI Taxonomy" id="556533"/>
    <lineage>
        <taxon>Bacteria</taxon>
        <taxon>Pseudomonadati</taxon>
        <taxon>Pseudomonadota</taxon>
        <taxon>Gammaproteobacteria</taxon>
        <taxon>Pseudomonadales</taxon>
        <taxon>Pseudomonadaceae</taxon>
        <taxon>Pseudomonas</taxon>
    </lineage>
</organism>
<feature type="transmembrane region" description="Helical" evidence="5">
    <location>
        <begin position="44"/>
        <end position="65"/>
    </location>
</feature>
<dbReference type="InterPro" id="IPR039421">
    <property type="entry name" value="Type_1_exporter"/>
</dbReference>
<evidence type="ECO:0000313" key="9">
    <source>
        <dbReference type="Proteomes" id="UP001059672"/>
    </source>
</evidence>
<feature type="transmembrane region" description="Helical" evidence="5">
    <location>
        <begin position="150"/>
        <end position="171"/>
    </location>
</feature>
<feature type="transmembrane region" description="Helical" evidence="5">
    <location>
        <begin position="230"/>
        <end position="250"/>
    </location>
</feature>
<dbReference type="InterPro" id="IPR003439">
    <property type="entry name" value="ABC_transporter-like_ATP-bd"/>
</dbReference>
<evidence type="ECO:0000256" key="4">
    <source>
        <dbReference type="ARBA" id="ARBA00023136"/>
    </source>
</evidence>
<feature type="domain" description="ABC transmembrane type-1" evidence="7">
    <location>
        <begin position="10"/>
        <end position="291"/>
    </location>
</feature>
<comment type="subcellular location">
    <subcellularLocation>
        <location evidence="1">Cell membrane</location>
        <topology evidence="1">Multi-pass membrane protein</topology>
    </subcellularLocation>
</comment>
<evidence type="ECO:0000259" key="6">
    <source>
        <dbReference type="PROSITE" id="PS50893"/>
    </source>
</evidence>
<dbReference type="GO" id="GO:0005524">
    <property type="term" value="F:ATP binding"/>
    <property type="evidence" value="ECO:0007669"/>
    <property type="project" value="UniProtKB-KW"/>
</dbReference>
<keyword evidence="4 5" id="KW-0472">Membrane</keyword>
<dbReference type="Pfam" id="PF00664">
    <property type="entry name" value="ABC_membrane"/>
    <property type="match status" value="1"/>
</dbReference>
<evidence type="ECO:0000256" key="1">
    <source>
        <dbReference type="ARBA" id="ARBA00004651"/>
    </source>
</evidence>
<dbReference type="Pfam" id="PF00005">
    <property type="entry name" value="ABC_tran"/>
    <property type="match status" value="1"/>
</dbReference>
<accession>A0ABY5H9J3</accession>
<dbReference type="PROSITE" id="PS50893">
    <property type="entry name" value="ABC_TRANSPORTER_2"/>
    <property type="match status" value="1"/>
</dbReference>
<dbReference type="SUPFAM" id="SSF90123">
    <property type="entry name" value="ABC transporter transmembrane region"/>
    <property type="match status" value="1"/>
</dbReference>
<dbReference type="RefSeq" id="WP_255838902.1">
    <property type="nucleotide sequence ID" value="NZ_CP073346.1"/>
</dbReference>
<feature type="transmembrane region" description="Helical" evidence="5">
    <location>
        <begin position="124"/>
        <end position="144"/>
    </location>
</feature>
<proteinExistence type="predicted"/>
<evidence type="ECO:0000256" key="5">
    <source>
        <dbReference type="SAM" id="Phobius"/>
    </source>
</evidence>
<keyword evidence="8" id="KW-0547">Nucleotide-binding</keyword>